<protein>
    <submittedName>
        <fullName evidence="1">Uncharacterized protein</fullName>
    </submittedName>
</protein>
<gene>
    <name evidence="1" type="ORF">HD556DRAFT_1206934</name>
</gene>
<dbReference type="SUPFAM" id="SSF53098">
    <property type="entry name" value="Ribonuclease H-like"/>
    <property type="match status" value="1"/>
</dbReference>
<evidence type="ECO:0000313" key="2">
    <source>
        <dbReference type="Proteomes" id="UP000719766"/>
    </source>
</evidence>
<keyword evidence="2" id="KW-1185">Reference proteome</keyword>
<dbReference type="EMBL" id="JABBWE010000005">
    <property type="protein sequence ID" value="KAG1802801.1"/>
    <property type="molecule type" value="Genomic_DNA"/>
</dbReference>
<feature type="non-terminal residue" evidence="1">
    <location>
        <position position="100"/>
    </location>
</feature>
<reference evidence="1" key="1">
    <citation type="journal article" date="2020" name="New Phytol.">
        <title>Comparative genomics reveals dynamic genome evolution in host specialist ectomycorrhizal fungi.</title>
        <authorList>
            <person name="Lofgren L.A."/>
            <person name="Nguyen N.H."/>
            <person name="Vilgalys R."/>
            <person name="Ruytinx J."/>
            <person name="Liao H.L."/>
            <person name="Branco S."/>
            <person name="Kuo A."/>
            <person name="LaButti K."/>
            <person name="Lipzen A."/>
            <person name="Andreopoulos W."/>
            <person name="Pangilinan J."/>
            <person name="Riley R."/>
            <person name="Hundley H."/>
            <person name="Na H."/>
            <person name="Barry K."/>
            <person name="Grigoriev I.V."/>
            <person name="Stajich J.E."/>
            <person name="Kennedy P.G."/>
        </authorList>
    </citation>
    <scope>NUCLEOTIDE SEQUENCE</scope>
    <source>
        <strain evidence="1">S12</strain>
    </source>
</reference>
<organism evidence="1 2">
    <name type="scientific">Suillus plorans</name>
    <dbReference type="NCBI Taxonomy" id="116603"/>
    <lineage>
        <taxon>Eukaryota</taxon>
        <taxon>Fungi</taxon>
        <taxon>Dikarya</taxon>
        <taxon>Basidiomycota</taxon>
        <taxon>Agaricomycotina</taxon>
        <taxon>Agaricomycetes</taxon>
        <taxon>Agaricomycetidae</taxon>
        <taxon>Boletales</taxon>
        <taxon>Suillineae</taxon>
        <taxon>Suillaceae</taxon>
        <taxon>Suillus</taxon>
    </lineage>
</organism>
<name>A0A9P7DTT8_9AGAM</name>
<feature type="non-terminal residue" evidence="1">
    <location>
        <position position="1"/>
    </location>
</feature>
<dbReference type="OrthoDB" id="2676654at2759"/>
<dbReference type="RefSeq" id="XP_041165698.1">
    <property type="nucleotide sequence ID" value="XM_041296491.1"/>
</dbReference>
<dbReference type="AlphaFoldDB" id="A0A9P7DTT8"/>
<evidence type="ECO:0000313" key="1">
    <source>
        <dbReference type="EMBL" id="KAG1802801.1"/>
    </source>
</evidence>
<comment type="caution">
    <text evidence="1">The sequence shown here is derived from an EMBL/GenBank/DDBJ whole genome shotgun (WGS) entry which is preliminary data.</text>
</comment>
<proteinExistence type="predicted"/>
<dbReference type="Proteomes" id="UP000719766">
    <property type="component" value="Unassembled WGS sequence"/>
</dbReference>
<dbReference type="InterPro" id="IPR012337">
    <property type="entry name" value="RNaseH-like_sf"/>
</dbReference>
<accession>A0A9P7DTT8</accession>
<dbReference type="GeneID" id="64590255"/>
<sequence length="100" mass="11794">VNKGQPKYEKYKLSKEEWKLLTLIHEVLAEAAKVQEMFSAEYYPTIWQILPSYEYLLAQWHEFSADPRMITLWPAIEAGIESLKKYYNKTDNSPAHVVLM</sequence>